<proteinExistence type="predicted"/>
<protein>
    <submittedName>
        <fullName evidence="1">Uncharacterized protein</fullName>
    </submittedName>
</protein>
<evidence type="ECO:0000313" key="1">
    <source>
        <dbReference type="EMBL" id="SJK98188.1"/>
    </source>
</evidence>
<accession>A0A284QP14</accession>
<gene>
    <name evidence="1" type="ORF">ARMOST_01449</name>
</gene>
<evidence type="ECO:0000313" key="2">
    <source>
        <dbReference type="Proteomes" id="UP000219338"/>
    </source>
</evidence>
<name>A0A284QP14_ARMOS</name>
<dbReference type="Proteomes" id="UP000219338">
    <property type="component" value="Unassembled WGS sequence"/>
</dbReference>
<dbReference type="OrthoDB" id="10556557at2759"/>
<reference evidence="2" key="1">
    <citation type="journal article" date="2017" name="Nat. Ecol. Evol.">
        <title>Genome expansion and lineage-specific genetic innovations in the forest pathogenic fungi Armillaria.</title>
        <authorList>
            <person name="Sipos G."/>
            <person name="Prasanna A.N."/>
            <person name="Walter M.C."/>
            <person name="O'Connor E."/>
            <person name="Balint B."/>
            <person name="Krizsan K."/>
            <person name="Kiss B."/>
            <person name="Hess J."/>
            <person name="Varga T."/>
            <person name="Slot J."/>
            <person name="Riley R."/>
            <person name="Boka B."/>
            <person name="Rigling D."/>
            <person name="Barry K."/>
            <person name="Lee J."/>
            <person name="Mihaltcheva S."/>
            <person name="LaButti K."/>
            <person name="Lipzen A."/>
            <person name="Waldron R."/>
            <person name="Moloney N.M."/>
            <person name="Sperisen C."/>
            <person name="Kredics L."/>
            <person name="Vagvoelgyi C."/>
            <person name="Patrignani A."/>
            <person name="Fitzpatrick D."/>
            <person name="Nagy I."/>
            <person name="Doyle S."/>
            <person name="Anderson J.B."/>
            <person name="Grigoriev I.V."/>
            <person name="Gueldener U."/>
            <person name="Muensterkoetter M."/>
            <person name="Nagy L.G."/>
        </authorList>
    </citation>
    <scope>NUCLEOTIDE SEQUENCE [LARGE SCALE GENOMIC DNA]</scope>
    <source>
        <strain evidence="2">C18/9</strain>
    </source>
</reference>
<dbReference type="STRING" id="47428.A0A284QP14"/>
<dbReference type="AlphaFoldDB" id="A0A284QP14"/>
<dbReference type="EMBL" id="FUEG01000001">
    <property type="protein sequence ID" value="SJK98188.1"/>
    <property type="molecule type" value="Genomic_DNA"/>
</dbReference>
<sequence>MEEILLRMGVLSLKAENTVSLYGEYINTAINPIVRTIGNTAHLSGNTVVERSLDRNSTYFEKDQYNFTVIRATNEGLAQFENIQVCFEKDEAFSVLLSEAEQLGQPSRIDMTTMQKGAAAMAAKLALQMISVRVEYGFFFAGLIAIAAQLVRSTDPTQPGYILLLSPVFKLHNEALPYPDPEKPLIAGVQTEPFLAIVVAMVCSKLIPGHSVASPPFELFLPPPLEEKQYEKEANKDVRSETGGQIETVPLLVTTNEMIMEQPYFRTSDSLNRDLSAILAAVAVAALSSFSSHSIYKACHSGAYELGNASPVRDSDIGQ</sequence>
<organism evidence="1 2">
    <name type="scientific">Armillaria ostoyae</name>
    <name type="common">Armillaria root rot fungus</name>
    <dbReference type="NCBI Taxonomy" id="47428"/>
    <lineage>
        <taxon>Eukaryota</taxon>
        <taxon>Fungi</taxon>
        <taxon>Dikarya</taxon>
        <taxon>Basidiomycota</taxon>
        <taxon>Agaricomycotina</taxon>
        <taxon>Agaricomycetes</taxon>
        <taxon>Agaricomycetidae</taxon>
        <taxon>Agaricales</taxon>
        <taxon>Marasmiineae</taxon>
        <taxon>Physalacriaceae</taxon>
        <taxon>Armillaria</taxon>
    </lineage>
</organism>
<keyword evidence="2" id="KW-1185">Reference proteome</keyword>